<protein>
    <recommendedName>
        <fullName evidence="2">DUF2693 domain-containing protein</fullName>
    </recommendedName>
</protein>
<dbReference type="RefSeq" id="WP_412442454.1">
    <property type="nucleotide sequence ID" value="NZ_CACRUT010000021.1"/>
</dbReference>
<evidence type="ECO:0008006" key="2">
    <source>
        <dbReference type="Google" id="ProtNLM"/>
    </source>
</evidence>
<dbReference type="Pfam" id="PF10902">
    <property type="entry name" value="WYL_2"/>
    <property type="match status" value="1"/>
</dbReference>
<evidence type="ECO:0000313" key="1">
    <source>
        <dbReference type="EMBL" id="VYU52912.1"/>
    </source>
</evidence>
<reference evidence="1" key="1">
    <citation type="submission" date="2019-11" db="EMBL/GenBank/DDBJ databases">
        <authorList>
            <person name="Feng L."/>
        </authorList>
    </citation>
    <scope>NUCLEOTIDE SEQUENCE</scope>
    <source>
        <strain evidence="1">PclaraLFYP37</strain>
    </source>
</reference>
<dbReference type="EMBL" id="CACRUT010000021">
    <property type="protein sequence ID" value="VYU52912.1"/>
    <property type="molecule type" value="Genomic_DNA"/>
</dbReference>
<proteinExistence type="predicted"/>
<accession>A0A6N3FLE6</accession>
<name>A0A6N3FLE6_9BACT</name>
<dbReference type="AlphaFoldDB" id="A0A6N3FLE6"/>
<gene>
    <name evidence="1" type="ORF">PCLFYP37_03248</name>
</gene>
<dbReference type="InterPro" id="IPR024401">
    <property type="entry name" value="WYL_prot"/>
</dbReference>
<sequence>MSTQKKNQLKEIMLLAWQFVKKNGFTMGEALKCAWANMKLKARMADGIVKFHFQKVDGKVRETYGTLRATLLPPVNGTDGRKKSGMVQVYYDTEKSSWRSFKKANLVTIE</sequence>
<organism evidence="1">
    <name type="scientific">Paraprevotella clara</name>
    <dbReference type="NCBI Taxonomy" id="454154"/>
    <lineage>
        <taxon>Bacteria</taxon>
        <taxon>Pseudomonadati</taxon>
        <taxon>Bacteroidota</taxon>
        <taxon>Bacteroidia</taxon>
        <taxon>Bacteroidales</taxon>
        <taxon>Prevotellaceae</taxon>
        <taxon>Paraprevotella</taxon>
    </lineage>
</organism>